<proteinExistence type="predicted"/>
<dbReference type="InterPro" id="IPR029044">
    <property type="entry name" value="Nucleotide-diphossugar_trans"/>
</dbReference>
<dbReference type="Gene3D" id="3.90.550.10">
    <property type="entry name" value="Spore Coat Polysaccharide Biosynthesis Protein SpsA, Chain A"/>
    <property type="match status" value="1"/>
</dbReference>
<sequence length="328" mass="36028">MERRLGAMGSMITCSLVVPIYRNEENLPDLIEALTRMAARVPGFEAVLVVDASPDNSEALLRAALPNLGFPAQLLALSRNFGAFAAIREGLAAARGRFFAVMAADLQEPPELAESFFEALRDDRADLCLGVRASRQDPGLSRFLSKTYWGLYRRFVMREVPAGGVDIFGCNEAVRTALLSLDERSGSLIGQLFWVGFRRLEMPYHRRARTKGTSAWVLSKRLRYFVDSVFAFSDLPISLLVGIGAVGGALSVLVAAVVMLAWLFHDIPVEGYVPIMIAVLFFGFMTLLSLGIIGVYVWRISENVRGRPNAIVARRQLNDGSLIAEPSA</sequence>
<dbReference type="EMBL" id="JACIJD010000009">
    <property type="protein sequence ID" value="MBB5694247.1"/>
    <property type="molecule type" value="Genomic_DNA"/>
</dbReference>
<dbReference type="PANTHER" id="PTHR48090">
    <property type="entry name" value="UNDECAPRENYL-PHOSPHATE 4-DEOXY-4-FORMAMIDO-L-ARABINOSE TRANSFERASE-RELATED"/>
    <property type="match status" value="1"/>
</dbReference>
<evidence type="ECO:0000256" key="1">
    <source>
        <dbReference type="SAM" id="Phobius"/>
    </source>
</evidence>
<comment type="caution">
    <text evidence="3">The sequence shown here is derived from an EMBL/GenBank/DDBJ whole genome shotgun (WGS) entry which is preliminary data.</text>
</comment>
<feature type="transmembrane region" description="Helical" evidence="1">
    <location>
        <begin position="239"/>
        <end position="263"/>
    </location>
</feature>
<dbReference type="PANTHER" id="PTHR48090:SF8">
    <property type="entry name" value="GLYCOSYLTRANSFERASE CSBB-RELATED"/>
    <property type="match status" value="1"/>
</dbReference>
<dbReference type="RefSeq" id="WP_221299812.1">
    <property type="nucleotide sequence ID" value="NZ_JACIJD010000009.1"/>
</dbReference>
<dbReference type="AlphaFoldDB" id="A0A840YD12"/>
<evidence type="ECO:0000313" key="3">
    <source>
        <dbReference type="EMBL" id="MBB5694247.1"/>
    </source>
</evidence>
<dbReference type="Pfam" id="PF00535">
    <property type="entry name" value="Glycos_transf_2"/>
    <property type="match status" value="1"/>
</dbReference>
<name>A0A840YD12_9PROT</name>
<evidence type="ECO:0000259" key="2">
    <source>
        <dbReference type="Pfam" id="PF00535"/>
    </source>
</evidence>
<gene>
    <name evidence="3" type="ORF">FHS87_002292</name>
</gene>
<dbReference type="GO" id="GO:0016740">
    <property type="term" value="F:transferase activity"/>
    <property type="evidence" value="ECO:0007669"/>
    <property type="project" value="UniProtKB-KW"/>
</dbReference>
<keyword evidence="1" id="KW-1133">Transmembrane helix</keyword>
<dbReference type="Proteomes" id="UP000580654">
    <property type="component" value="Unassembled WGS sequence"/>
</dbReference>
<dbReference type="SUPFAM" id="SSF53448">
    <property type="entry name" value="Nucleotide-diphospho-sugar transferases"/>
    <property type="match status" value="1"/>
</dbReference>
<keyword evidence="1" id="KW-0812">Transmembrane</keyword>
<keyword evidence="3" id="KW-0808">Transferase</keyword>
<dbReference type="InterPro" id="IPR050256">
    <property type="entry name" value="Glycosyltransferase_2"/>
</dbReference>
<accession>A0A840YD12</accession>
<keyword evidence="4" id="KW-1185">Reference proteome</keyword>
<feature type="transmembrane region" description="Helical" evidence="1">
    <location>
        <begin position="275"/>
        <end position="298"/>
    </location>
</feature>
<evidence type="ECO:0000313" key="4">
    <source>
        <dbReference type="Proteomes" id="UP000580654"/>
    </source>
</evidence>
<reference evidence="3 4" key="1">
    <citation type="submission" date="2020-08" db="EMBL/GenBank/DDBJ databases">
        <title>Genomic Encyclopedia of Type Strains, Phase IV (KMG-IV): sequencing the most valuable type-strain genomes for metagenomic binning, comparative biology and taxonomic classification.</title>
        <authorList>
            <person name="Goeker M."/>
        </authorList>
    </citation>
    <scope>NUCLEOTIDE SEQUENCE [LARGE SCALE GENOMIC DNA]</scope>
    <source>
        <strain evidence="3 4">DSM 25622</strain>
    </source>
</reference>
<organism evidence="3 4">
    <name type="scientific">Muricoccus pecuniae</name>
    <dbReference type="NCBI Taxonomy" id="693023"/>
    <lineage>
        <taxon>Bacteria</taxon>
        <taxon>Pseudomonadati</taxon>
        <taxon>Pseudomonadota</taxon>
        <taxon>Alphaproteobacteria</taxon>
        <taxon>Acetobacterales</taxon>
        <taxon>Roseomonadaceae</taxon>
        <taxon>Muricoccus</taxon>
    </lineage>
</organism>
<keyword evidence="1" id="KW-0472">Membrane</keyword>
<protein>
    <submittedName>
        <fullName evidence="3">Glycosyltransferase involved in cell wall biosynthesis</fullName>
    </submittedName>
</protein>
<dbReference type="GO" id="GO:0005886">
    <property type="term" value="C:plasma membrane"/>
    <property type="evidence" value="ECO:0007669"/>
    <property type="project" value="TreeGrafter"/>
</dbReference>
<feature type="domain" description="Glycosyltransferase 2-like" evidence="2">
    <location>
        <begin position="15"/>
        <end position="177"/>
    </location>
</feature>
<dbReference type="InterPro" id="IPR001173">
    <property type="entry name" value="Glyco_trans_2-like"/>
</dbReference>